<accession>A0AAD6RYJ8</accession>
<evidence type="ECO:0000313" key="1">
    <source>
        <dbReference type="EMBL" id="KAJ7016546.1"/>
    </source>
</evidence>
<dbReference type="EMBL" id="JARJCM010000489">
    <property type="protein sequence ID" value="KAJ7016546.1"/>
    <property type="molecule type" value="Genomic_DNA"/>
</dbReference>
<organism evidence="2 3">
    <name type="scientific">Mycena alexandri</name>
    <dbReference type="NCBI Taxonomy" id="1745969"/>
    <lineage>
        <taxon>Eukaryota</taxon>
        <taxon>Fungi</taxon>
        <taxon>Dikarya</taxon>
        <taxon>Basidiomycota</taxon>
        <taxon>Agaricomycotina</taxon>
        <taxon>Agaricomycetes</taxon>
        <taxon>Agaricomycetidae</taxon>
        <taxon>Agaricales</taxon>
        <taxon>Marasmiineae</taxon>
        <taxon>Mycenaceae</taxon>
        <taxon>Mycena</taxon>
    </lineage>
</organism>
<comment type="caution">
    <text evidence="2">The sequence shown here is derived from an EMBL/GenBank/DDBJ whole genome shotgun (WGS) entry which is preliminary data.</text>
</comment>
<dbReference type="AlphaFoldDB" id="A0AAD6RYJ8"/>
<gene>
    <name evidence="2" type="ORF">C8F04DRAFT_1278728</name>
    <name evidence="1" type="ORF">C8F04DRAFT_1406898</name>
</gene>
<dbReference type="Proteomes" id="UP001218188">
    <property type="component" value="Unassembled WGS sequence"/>
</dbReference>
<evidence type="ECO:0000313" key="2">
    <source>
        <dbReference type="EMBL" id="KAJ7017824.1"/>
    </source>
</evidence>
<sequence>MSAWSEDLQPLFANGPWEPGMYPNAWDELLNDVFATRTGGPSMVKFGINETIYFVPTTLESAGTFHRFLVQARRRGAELPLMERKTALLIQIEPEHRLSSKYWRGMVDHELRSGMEEMRSEYPGTVIHGIAAFGWRIAIYSKTGENPIDPPRPPLDAQADLAPELLFDLDIRNVDGADRLKEVAEQVKAAFAASDATDKA</sequence>
<protein>
    <submittedName>
        <fullName evidence="2">Uncharacterized protein</fullName>
    </submittedName>
</protein>
<evidence type="ECO:0000313" key="3">
    <source>
        <dbReference type="Proteomes" id="UP001218188"/>
    </source>
</evidence>
<name>A0AAD6RYJ8_9AGAR</name>
<reference evidence="2" key="1">
    <citation type="submission" date="2023-03" db="EMBL/GenBank/DDBJ databases">
        <title>Massive genome expansion in bonnet fungi (Mycena s.s.) driven by repeated elements and novel gene families across ecological guilds.</title>
        <authorList>
            <consortium name="Lawrence Berkeley National Laboratory"/>
            <person name="Harder C.B."/>
            <person name="Miyauchi S."/>
            <person name="Viragh M."/>
            <person name="Kuo A."/>
            <person name="Thoen E."/>
            <person name="Andreopoulos B."/>
            <person name="Lu D."/>
            <person name="Skrede I."/>
            <person name="Drula E."/>
            <person name="Henrissat B."/>
            <person name="Morin E."/>
            <person name="Kohler A."/>
            <person name="Barry K."/>
            <person name="LaButti K."/>
            <person name="Morin E."/>
            <person name="Salamov A."/>
            <person name="Lipzen A."/>
            <person name="Mereny Z."/>
            <person name="Hegedus B."/>
            <person name="Baldrian P."/>
            <person name="Stursova M."/>
            <person name="Weitz H."/>
            <person name="Taylor A."/>
            <person name="Grigoriev I.V."/>
            <person name="Nagy L.G."/>
            <person name="Martin F."/>
            <person name="Kauserud H."/>
        </authorList>
    </citation>
    <scope>NUCLEOTIDE SEQUENCE</scope>
    <source>
        <strain evidence="2">CBHHK200</strain>
    </source>
</reference>
<dbReference type="EMBL" id="JARJCM010000377">
    <property type="protein sequence ID" value="KAJ7017824.1"/>
    <property type="molecule type" value="Genomic_DNA"/>
</dbReference>
<proteinExistence type="predicted"/>
<keyword evidence="3" id="KW-1185">Reference proteome</keyword>